<protein>
    <submittedName>
        <fullName evidence="1">Uncharacterized protein</fullName>
    </submittedName>
</protein>
<evidence type="ECO:0000313" key="1">
    <source>
        <dbReference type="EMBL" id="DAE30309.1"/>
    </source>
</evidence>
<reference evidence="1" key="1">
    <citation type="journal article" date="2021" name="Proc. Natl. Acad. Sci. U.S.A.">
        <title>A Catalog of Tens of Thousands of Viruses from Human Metagenomes Reveals Hidden Associations with Chronic Diseases.</title>
        <authorList>
            <person name="Tisza M.J."/>
            <person name="Buck C.B."/>
        </authorList>
    </citation>
    <scope>NUCLEOTIDE SEQUENCE</scope>
    <source>
        <strain evidence="1">Ct5rm7</strain>
    </source>
</reference>
<accession>A0A8S5RGV6</accession>
<sequence>MGYVIRCDKVTKNFAVQGEMHGNFLGTWQEMPHFALSCRGRGSIPRVPAMRDVTQ</sequence>
<dbReference type="EMBL" id="BK059103">
    <property type="protein sequence ID" value="DAE30309.1"/>
    <property type="molecule type" value="Genomic_DNA"/>
</dbReference>
<proteinExistence type="predicted"/>
<name>A0A8S5RGV6_9VIRU</name>
<organism evidence="1">
    <name type="scientific">virus sp. ct5rm7</name>
    <dbReference type="NCBI Taxonomy" id="2827298"/>
    <lineage>
        <taxon>Viruses</taxon>
    </lineage>
</organism>